<proteinExistence type="predicted"/>
<evidence type="ECO:0000313" key="1">
    <source>
        <dbReference type="EMBL" id="XDQ66491.1"/>
    </source>
</evidence>
<reference evidence="1" key="1">
    <citation type="submission" date="2024-07" db="EMBL/GenBank/DDBJ databases">
        <authorList>
            <person name="Yu S.T."/>
        </authorList>
    </citation>
    <scope>NUCLEOTIDE SEQUENCE</scope>
    <source>
        <strain evidence="1">R35</strain>
    </source>
</reference>
<name>A0AB39SHY2_9ACTN</name>
<dbReference type="InterPro" id="IPR046179">
    <property type="entry name" value="DUF6188"/>
</dbReference>
<dbReference type="EMBL" id="CP163440">
    <property type="protein sequence ID" value="XDQ66491.1"/>
    <property type="molecule type" value="Genomic_DNA"/>
</dbReference>
<organism evidence="1">
    <name type="scientific">Streptomyces sp. R35</name>
    <dbReference type="NCBI Taxonomy" id="3238630"/>
    <lineage>
        <taxon>Bacteria</taxon>
        <taxon>Bacillati</taxon>
        <taxon>Actinomycetota</taxon>
        <taxon>Actinomycetes</taxon>
        <taxon>Kitasatosporales</taxon>
        <taxon>Streptomycetaceae</taxon>
        <taxon>Streptomyces</taxon>
    </lineage>
</organism>
<dbReference type="AlphaFoldDB" id="A0AB39SHY2"/>
<dbReference type="RefSeq" id="WP_369263494.1">
    <property type="nucleotide sequence ID" value="NZ_CP163440.1"/>
</dbReference>
<protein>
    <submittedName>
        <fullName evidence="1">DUF6188 family protein</fullName>
    </submittedName>
</protein>
<gene>
    <name evidence="1" type="ORF">AB5J50_39640</name>
</gene>
<sequence>MALVGTRVIRIAFDYQVHLLLSSTGEGGRGVEAELILETPFLFRDSTGQEHELEPGKGVCLAPVLGLFGQTLATVGVQGLGTLTIDFQNGAGLRIAPDPQFESWHLLGSGIDAVTVGPGGERAWES</sequence>
<dbReference type="Pfam" id="PF19686">
    <property type="entry name" value="DUF6188"/>
    <property type="match status" value="1"/>
</dbReference>
<accession>A0AB39SHY2</accession>